<reference evidence="3 4" key="1">
    <citation type="submission" date="2016-04" db="EMBL/GenBank/DDBJ databases">
        <title>A degradative enzymes factory behind the ericoid mycorrhizal symbiosis.</title>
        <authorList>
            <consortium name="DOE Joint Genome Institute"/>
            <person name="Martino E."/>
            <person name="Morin E."/>
            <person name="Grelet G."/>
            <person name="Kuo A."/>
            <person name="Kohler A."/>
            <person name="Daghino S."/>
            <person name="Barry K."/>
            <person name="Choi C."/>
            <person name="Cichocki N."/>
            <person name="Clum A."/>
            <person name="Copeland A."/>
            <person name="Hainaut M."/>
            <person name="Haridas S."/>
            <person name="Labutti K."/>
            <person name="Lindquist E."/>
            <person name="Lipzen A."/>
            <person name="Khouja H.-R."/>
            <person name="Murat C."/>
            <person name="Ohm R."/>
            <person name="Olson A."/>
            <person name="Spatafora J."/>
            <person name="Veneault-Fourrey C."/>
            <person name="Henrissat B."/>
            <person name="Grigoriev I."/>
            <person name="Martin F."/>
            <person name="Perotto S."/>
        </authorList>
    </citation>
    <scope>NUCLEOTIDE SEQUENCE [LARGE SCALE GENOMIC DNA]</scope>
    <source>
        <strain evidence="3 4">F</strain>
    </source>
</reference>
<keyword evidence="1" id="KW-1133">Transmembrane helix</keyword>
<dbReference type="SUPFAM" id="SSF53474">
    <property type="entry name" value="alpha/beta-Hydrolases"/>
    <property type="match status" value="1"/>
</dbReference>
<feature type="transmembrane region" description="Helical" evidence="1">
    <location>
        <begin position="16"/>
        <end position="43"/>
    </location>
</feature>
<keyword evidence="3" id="KW-0378">Hydrolase</keyword>
<dbReference type="STRING" id="1149755.A0A2J6REH2"/>
<sequence length="404" mass="44899">MTTGEMVATVFKYGGISAAAVVGLYAALLGLLSTPTFQVHVVYLHKIQMTWFKDLDVPESFGFMRNQVTPFFLESSDGEKLYAWHILPIELYRKHEVTLLEEHVDFISDITSRHAFKLLRDDPDARLILHFHGAAGTVGSGYRVPNYRALSAGQPGKIHVLTFDYRGFGKSTGTPSEEGILLDAHAVIDWAMNTAGIPSNRILVFAQSMGTAVSVAISNHLARSSPPVVFAGTVLVAPFVDAATLASSYRLAGTIPLLSPIAKIPLLFTYLQRFMRDKWSTKDRIAQYIRANEANAEKYRMTLIHAEDDYDVPWDHTTTLFWHAVNATTPVGISYDELEEKKSETKKDLGAAGTVMEWHTEYGTIREEILKTGLHDVIMGNPVITMAVMRIFQALDPSFTCQVD</sequence>
<feature type="domain" description="AB hydrolase-1" evidence="2">
    <location>
        <begin position="128"/>
        <end position="291"/>
    </location>
</feature>
<organism evidence="3 4">
    <name type="scientific">Hyaloscypha variabilis (strain UAMH 11265 / GT02V1 / F)</name>
    <name type="common">Meliniomyces variabilis</name>
    <dbReference type="NCBI Taxonomy" id="1149755"/>
    <lineage>
        <taxon>Eukaryota</taxon>
        <taxon>Fungi</taxon>
        <taxon>Dikarya</taxon>
        <taxon>Ascomycota</taxon>
        <taxon>Pezizomycotina</taxon>
        <taxon>Leotiomycetes</taxon>
        <taxon>Helotiales</taxon>
        <taxon>Hyaloscyphaceae</taxon>
        <taxon>Hyaloscypha</taxon>
        <taxon>Hyaloscypha variabilis</taxon>
    </lineage>
</organism>
<accession>A0A2J6REH2</accession>
<gene>
    <name evidence="3" type="ORF">L207DRAFT_464946</name>
</gene>
<dbReference type="PANTHER" id="PTHR12277:SF81">
    <property type="entry name" value="PROTEIN ABHD13"/>
    <property type="match status" value="1"/>
</dbReference>
<name>A0A2J6REH2_HYAVF</name>
<proteinExistence type="predicted"/>
<evidence type="ECO:0000256" key="1">
    <source>
        <dbReference type="SAM" id="Phobius"/>
    </source>
</evidence>
<dbReference type="EMBL" id="KZ613950">
    <property type="protein sequence ID" value="PMD36914.1"/>
    <property type="molecule type" value="Genomic_DNA"/>
</dbReference>
<evidence type="ECO:0000259" key="2">
    <source>
        <dbReference type="Pfam" id="PF12697"/>
    </source>
</evidence>
<dbReference type="Proteomes" id="UP000235786">
    <property type="component" value="Unassembled WGS sequence"/>
</dbReference>
<dbReference type="PANTHER" id="PTHR12277">
    <property type="entry name" value="ALPHA/BETA HYDROLASE DOMAIN-CONTAINING PROTEIN"/>
    <property type="match status" value="1"/>
</dbReference>
<keyword evidence="4" id="KW-1185">Reference proteome</keyword>
<dbReference type="InterPro" id="IPR029058">
    <property type="entry name" value="AB_hydrolase_fold"/>
</dbReference>
<protein>
    <submittedName>
        <fullName evidence="3">Alpha/beta-hydrolase</fullName>
    </submittedName>
</protein>
<dbReference type="Pfam" id="PF12697">
    <property type="entry name" value="Abhydrolase_6"/>
    <property type="match status" value="1"/>
</dbReference>
<keyword evidence="1" id="KW-0472">Membrane</keyword>
<dbReference type="Gene3D" id="3.40.50.1820">
    <property type="entry name" value="alpha/beta hydrolase"/>
    <property type="match status" value="1"/>
</dbReference>
<evidence type="ECO:0000313" key="4">
    <source>
        <dbReference type="Proteomes" id="UP000235786"/>
    </source>
</evidence>
<dbReference type="OrthoDB" id="446723at2759"/>
<keyword evidence="1" id="KW-0812">Transmembrane</keyword>
<dbReference type="InterPro" id="IPR000073">
    <property type="entry name" value="AB_hydrolase_1"/>
</dbReference>
<evidence type="ECO:0000313" key="3">
    <source>
        <dbReference type="EMBL" id="PMD36914.1"/>
    </source>
</evidence>
<dbReference type="GO" id="GO:0016787">
    <property type="term" value="F:hydrolase activity"/>
    <property type="evidence" value="ECO:0007669"/>
    <property type="project" value="UniProtKB-KW"/>
</dbReference>
<dbReference type="AlphaFoldDB" id="A0A2J6REH2"/>